<dbReference type="InterPro" id="IPR054091">
    <property type="entry name" value="Cep192-like_D5"/>
</dbReference>
<feature type="domain" description="Cep192-like" evidence="5">
    <location>
        <begin position="2055"/>
        <end position="2154"/>
    </location>
</feature>
<reference evidence="10" key="1">
    <citation type="submission" date="2025-08" db="UniProtKB">
        <authorList>
            <consortium name="Ensembl"/>
        </authorList>
    </citation>
    <scope>IDENTIFICATION</scope>
</reference>
<evidence type="ECO:0000259" key="3">
    <source>
        <dbReference type="Pfam" id="PF22064"/>
    </source>
</evidence>
<dbReference type="InterPro" id="IPR054086">
    <property type="entry name" value="Cep192-like_D2"/>
</dbReference>
<dbReference type="InterPro" id="IPR013783">
    <property type="entry name" value="Ig-like_fold"/>
</dbReference>
<dbReference type="Pfam" id="PF22067">
    <property type="entry name" value="Cep192_D3"/>
    <property type="match status" value="1"/>
</dbReference>
<accession>A0A8B9BRZ5</accession>
<dbReference type="InterPro" id="IPR057662">
    <property type="entry name" value="CEP192_Aurora-A_bind"/>
</dbReference>
<gene>
    <name evidence="10" type="primary">CEP192</name>
</gene>
<dbReference type="InterPro" id="IPR054087">
    <property type="entry name" value="Cep192-like_D7"/>
</dbReference>
<dbReference type="GO" id="GO:0090307">
    <property type="term" value="P:mitotic spindle assembly"/>
    <property type="evidence" value="ECO:0007669"/>
    <property type="project" value="Ensembl"/>
</dbReference>
<dbReference type="GeneTree" id="ENSGT00510000048187"/>
<evidence type="ECO:0000259" key="5">
    <source>
        <dbReference type="Pfam" id="PF22066"/>
    </source>
</evidence>
<dbReference type="Pfam" id="PF22060">
    <property type="entry name" value="Cep192_D1"/>
    <property type="match status" value="1"/>
</dbReference>
<organism evidence="10 11">
    <name type="scientific">Anser brachyrhynchus</name>
    <name type="common">Pink-footed goose</name>
    <dbReference type="NCBI Taxonomy" id="132585"/>
    <lineage>
        <taxon>Eukaryota</taxon>
        <taxon>Metazoa</taxon>
        <taxon>Chordata</taxon>
        <taxon>Craniata</taxon>
        <taxon>Vertebrata</taxon>
        <taxon>Euteleostomi</taxon>
        <taxon>Archelosauria</taxon>
        <taxon>Archosauria</taxon>
        <taxon>Dinosauria</taxon>
        <taxon>Saurischia</taxon>
        <taxon>Theropoda</taxon>
        <taxon>Coelurosauria</taxon>
        <taxon>Aves</taxon>
        <taxon>Neognathae</taxon>
        <taxon>Galloanserae</taxon>
        <taxon>Anseriformes</taxon>
        <taxon>Anatidae</taxon>
        <taxon>Anserinae</taxon>
        <taxon>Anser</taxon>
    </lineage>
</organism>
<dbReference type="Gene3D" id="2.60.40.10">
    <property type="entry name" value="Immunoglobulins"/>
    <property type="match status" value="2"/>
</dbReference>
<sequence>MEDFRRIADETFPSFLGSSLNSSAGVAFGNVTVSSNPPGLPVAASTVAKSKTGCDNRLSDIRASYIEEGKQSPPSRSPHGSQSDPEPMERFALSFLDDLVNGVFSFVSLDDDIDDEEFFDNQLEAYFEQLIPPEIARGDINVEKLSECCTALKLSENGLLQVSLKWSPKLRIPNVQYLMYLSGDIPHSIVYQNEEGKWVTDLAYYTSFDEEQGLNLSEDDKIDDDFITGSEAAAMIAQDQEEFEKAHRLVQAEKADILNASEIADSSWKSANSCILLRTSELNRDASYLRLSLGEFFGQRSEALGCLGGGSDVKRPSFGYHITSPKKREPVALLRQSDVSGCDTLQETSQLSEVFTGNYGTEGSWVPLFVRLTLLECHDPLESEVLLSSSHFPFFPFLIWDKFEGGLCNHSDSVLSISTIASAIANASCSADPTQLAAMMMALSTKNKKTCFLPGIIKEMELSANHALSNNVENGAFDMEKYLRKTDELGHESEYESVVKHDTSVQNFMTDGSLLSKVKNKDALLEDLLNDQNEQQEIDKRFLDYFHAENDTQNICNPSDLTDLLNSKHSQSLSADLTSDTLGTCSPTRNDTQTCGTSLSAKIEMSQRSLFAHQTDSLTSRCCTREDAETDQAANAVPEPLNEASTACSGNVKHVTFEKLSLTSQNKHQPILPECDLQPLEDEQYSFRPSTSPLIHSSPSDVSGTAFSGSEADFTCTSHYPKSPCKESTLPQSVYSSPSMSRLTYVSASDSTLKNTAVTRDPENASALSTTIIRASPTPSQEHANENVEDYLCQRNRKGVLFSVDEKSEENDLAAIKRKLEDEVQGQELSKEGLPKNEKPLASIPSNVAANHRELDPVKSALSSKFCSFEPLSVNVDAEVWQDHTNKAQRQGLPSLNVLPMFPGLRTYIPLNQNSSGEQYIPISSFKPHVATSESQAISSVPTLLTGHSLATTPFVQQHLGNMPPTGSTVLSQFHGCSSAGFGLPAGLPCSTIPAGHVENPVPVGIPLGSNLGPGSLGAASLCNPHSASWNKNILNLKSFAGQPLGTSRKEWDFSMSPGLGHVKVPEELKFPNACCVGIASQTALSIFNPTERWLQVSIGILSISVNGEKVDPAKYQCLVFKNKTIIGPHSTDDLKILFLPCHSGIFQCILSISSWPVSADAETIVQAEALASRVVLTAVAENPHLEVETGKQDYLDFGDLTSGSWKALPLKLTNKTHAFVPIRLIINANAVAWRCFTFSKAPVNPPSEQSLQMDTVSQIAAPSVVNHVIHASYDGQDPEALTVWVLFHAPKKQISCSDPLGPADEFLARVDVELDSLGPSSVIKSIPLRARAGTARIHAPKDLQTIHLSTTVGSTAKQQLPLKNAGNIGVYLKVKTSNQDSCFAVEPGDLFLLPEEEREVTVMFFPKTVIVLKILVLPSGPQYEVVMKGEVESVENRPVSTTASCSDIPPILSNKQFIAWGGVKLGGSVQQKLTLRNNSPSVTQHLRLVIRGQDQDCFQLQSIFGSEERLTSSWELKIRPREDTNIYLMFTPTRVTFFFAKLEIKQLGIRSRPGIKFTIPLSGYGGTSNVILESVKKLSDSYMLTLDGLLPSRLSTVSFRIRNTGSRAAYVKALCFANLQTKTVMDPQVMMVSPEKFVLREGTYKVSRLPDSECVITVTWNPMEKENNLLRAKTLLSTVCFFCGDEISRQQYLCDIPRGTSDIRLFYANMRKVILTVVGCFVFDRDGFQQSPGRHLESNRSENSVRHINATLDVLPVKGPQGPPLPVKTDDLIQNQVDVQQTWAVKPEHLILTSPSITDTGHVQIVNHSNRMLTFELSWPAHCLTITPQHGVIEPESRTLILVSPNPSLATKPSVIPWSGLIYIHCDNGQKFIKVQIREENVQDVPGAGSPSRRRDIFTLQSASPTVHVAKPLSALPLTKMEIKNRSVLFPKTRAGESSGNNTCIVNETSAVSYAQSFCLLYCMFENLNVALIFLPRDSGDYSQFWDLECHPVEKPSWKHKLRFQLSGIGTKTENKTAIVKASTDTIIGTGLPVIPERKVYSEAPTIKAGSSDITRGVYAPEDLYTFPLTRVGESRTLKVNLRNNSFRTHLLTFLSPKEPFYIKHSKYSLRSHHYINVPVQFKPPAEGVFEALLAVHTSKYGYVNIRLCGKAVAKD</sequence>
<dbReference type="PANTHER" id="PTHR16029:SF11">
    <property type="entry name" value="CENTROSOMAL PROTEIN OF 192 KDA"/>
    <property type="match status" value="1"/>
</dbReference>
<evidence type="ECO:0000313" key="10">
    <source>
        <dbReference type="Ensembl" id="ENSABRP00000008576.1"/>
    </source>
</evidence>
<dbReference type="GO" id="GO:0051298">
    <property type="term" value="P:centrosome duplication"/>
    <property type="evidence" value="ECO:0007669"/>
    <property type="project" value="InterPro"/>
</dbReference>
<evidence type="ECO:0000259" key="2">
    <source>
        <dbReference type="Pfam" id="PF22060"/>
    </source>
</evidence>
<name>A0A8B9BRZ5_9AVES</name>
<dbReference type="Pfam" id="PF22066">
    <property type="entry name" value="Cep192_D8"/>
    <property type="match status" value="1"/>
</dbReference>
<dbReference type="PANTHER" id="PTHR16029">
    <property type="entry name" value="CENTROSOMAL PROTEIN OF 192 KDA"/>
    <property type="match status" value="1"/>
</dbReference>
<dbReference type="InterPro" id="IPR054089">
    <property type="entry name" value="Cep192-like_D3"/>
</dbReference>
<evidence type="ECO:0000259" key="8">
    <source>
        <dbReference type="Pfam" id="PF22074"/>
    </source>
</evidence>
<dbReference type="InterPro" id="IPR057665">
    <property type="entry name" value="CEP192_PLK4_bind"/>
</dbReference>
<evidence type="ECO:0000259" key="4">
    <source>
        <dbReference type="Pfam" id="PF22065"/>
    </source>
</evidence>
<evidence type="ECO:0000256" key="1">
    <source>
        <dbReference type="SAM" id="MobiDB-lite"/>
    </source>
</evidence>
<feature type="domain" description="Cep192-like" evidence="8">
    <location>
        <begin position="1573"/>
        <end position="1693"/>
    </location>
</feature>
<dbReference type="GO" id="GO:0019902">
    <property type="term" value="F:phosphatase binding"/>
    <property type="evidence" value="ECO:0007669"/>
    <property type="project" value="Ensembl"/>
</dbReference>
<proteinExistence type="predicted"/>
<feature type="domain" description="Cep192/Spd-2-like" evidence="7">
    <location>
        <begin position="1450"/>
        <end position="1567"/>
    </location>
</feature>
<dbReference type="Pfam" id="PF22076">
    <property type="entry name" value="Cep192_D6"/>
    <property type="match status" value="1"/>
</dbReference>
<dbReference type="InterPro" id="IPR054090">
    <property type="entry name" value="Cep192_Spd-2-like_dom"/>
</dbReference>
<evidence type="ECO:0000259" key="9">
    <source>
        <dbReference type="Pfam" id="PF22076"/>
    </source>
</evidence>
<dbReference type="Pfam" id="PF25765">
    <property type="entry name" value="PLK4_bind_CEP192"/>
    <property type="match status" value="1"/>
</dbReference>
<dbReference type="Pfam" id="PF22073">
    <property type="entry name" value="Cep192_D4"/>
    <property type="match status" value="1"/>
</dbReference>
<dbReference type="GO" id="GO:0071539">
    <property type="term" value="P:protein localization to centrosome"/>
    <property type="evidence" value="ECO:0007669"/>
    <property type="project" value="Ensembl"/>
</dbReference>
<dbReference type="GO" id="GO:0000242">
    <property type="term" value="C:pericentriolar material"/>
    <property type="evidence" value="ECO:0007669"/>
    <property type="project" value="Ensembl"/>
</dbReference>
<feature type="region of interest" description="Disordered" evidence="1">
    <location>
        <begin position="66"/>
        <end position="87"/>
    </location>
</feature>
<dbReference type="Proteomes" id="UP000694426">
    <property type="component" value="Unplaced"/>
</dbReference>
<evidence type="ECO:0000259" key="7">
    <source>
        <dbReference type="Pfam" id="PF22073"/>
    </source>
</evidence>
<keyword evidence="11" id="KW-1185">Reference proteome</keyword>
<evidence type="ECO:0000259" key="6">
    <source>
        <dbReference type="Pfam" id="PF22067"/>
    </source>
</evidence>
<reference evidence="10" key="2">
    <citation type="submission" date="2025-09" db="UniProtKB">
        <authorList>
            <consortium name="Ensembl"/>
        </authorList>
    </citation>
    <scope>IDENTIFICATION</scope>
</reference>
<dbReference type="Pfam" id="PF22065">
    <property type="entry name" value="Cep192_D7"/>
    <property type="match status" value="1"/>
</dbReference>
<dbReference type="Pfam" id="PF22064">
    <property type="entry name" value="Cep192_D2"/>
    <property type="match status" value="1"/>
</dbReference>
<dbReference type="Pfam" id="PF22074">
    <property type="entry name" value="Cep192_D5"/>
    <property type="match status" value="1"/>
</dbReference>
<dbReference type="GO" id="GO:0005814">
    <property type="term" value="C:centriole"/>
    <property type="evidence" value="ECO:0007669"/>
    <property type="project" value="Ensembl"/>
</dbReference>
<protein>
    <submittedName>
        <fullName evidence="10">Centrosomal protein 192</fullName>
    </submittedName>
</protein>
<evidence type="ECO:0000313" key="11">
    <source>
        <dbReference type="Proteomes" id="UP000694426"/>
    </source>
</evidence>
<dbReference type="GO" id="GO:0090222">
    <property type="term" value="P:centrosome-templated microtubule nucleation"/>
    <property type="evidence" value="ECO:0007669"/>
    <property type="project" value="Ensembl"/>
</dbReference>
<feature type="domain" description="Cep192-like" evidence="2">
    <location>
        <begin position="1060"/>
        <end position="1181"/>
    </location>
</feature>
<dbReference type="Pfam" id="PF25763">
    <property type="entry name" value="Aurora-A_bind_CEP192"/>
    <property type="match status" value="1"/>
</dbReference>
<dbReference type="GO" id="GO:0120099">
    <property type="term" value="C:procentriole replication complex"/>
    <property type="evidence" value="ECO:0007669"/>
    <property type="project" value="Ensembl"/>
</dbReference>
<dbReference type="InterPro" id="IPR054085">
    <property type="entry name" value="Cep192-like_D1"/>
</dbReference>
<dbReference type="Ensembl" id="ENSABRT00000012218.1">
    <property type="protein sequence ID" value="ENSABRP00000008576.1"/>
    <property type="gene ID" value="ENSABRG00000007067.1"/>
</dbReference>
<dbReference type="GO" id="GO:0009617">
    <property type="term" value="P:response to bacterium"/>
    <property type="evidence" value="ECO:0007669"/>
    <property type="project" value="Ensembl"/>
</dbReference>
<feature type="domain" description="Cep192-like" evidence="3">
    <location>
        <begin position="1183"/>
        <end position="1336"/>
    </location>
</feature>
<dbReference type="InterPro" id="IPR054088">
    <property type="entry name" value="Cep192-like_D8"/>
</dbReference>
<feature type="domain" description="Cep192-like" evidence="6">
    <location>
        <begin position="1339"/>
        <end position="1432"/>
    </location>
</feature>
<feature type="compositionally biased region" description="Polar residues" evidence="1">
    <location>
        <begin position="72"/>
        <end position="84"/>
    </location>
</feature>
<feature type="domain" description="Cep192-like" evidence="4">
    <location>
        <begin position="1968"/>
        <end position="2011"/>
    </location>
</feature>
<dbReference type="InterPro" id="IPR054092">
    <property type="entry name" value="Cep192-like_D6"/>
</dbReference>
<dbReference type="GO" id="GO:0120098">
    <property type="term" value="C:procentriole"/>
    <property type="evidence" value="ECO:0007669"/>
    <property type="project" value="Ensembl"/>
</dbReference>
<dbReference type="InterPro" id="IPR039103">
    <property type="entry name" value="Spd-2/CEP192"/>
</dbReference>
<feature type="domain" description="Cep192-like" evidence="9">
    <location>
        <begin position="1781"/>
        <end position="1879"/>
    </location>
</feature>
<dbReference type="GO" id="GO:0019901">
    <property type="term" value="F:protein kinase binding"/>
    <property type="evidence" value="ECO:0007669"/>
    <property type="project" value="TreeGrafter"/>
</dbReference>